<dbReference type="AlphaFoldDB" id="A0A9Q1L133"/>
<dbReference type="InterPro" id="IPR029962">
    <property type="entry name" value="TBL"/>
</dbReference>
<comment type="caution">
    <text evidence="4">The sequence shown here is derived from an EMBL/GenBank/DDBJ whole genome shotgun (WGS) entry which is preliminary data.</text>
</comment>
<evidence type="ECO:0000313" key="5">
    <source>
        <dbReference type="Proteomes" id="UP001153076"/>
    </source>
</evidence>
<evidence type="ECO:0000256" key="1">
    <source>
        <dbReference type="ARBA" id="ARBA00007727"/>
    </source>
</evidence>
<evidence type="ECO:0000259" key="3">
    <source>
        <dbReference type="Pfam" id="PF13839"/>
    </source>
</evidence>
<sequence length="372" mass="42568">MSKLDLFKKVKLNPVELSISIVGFLFLALYRNIISLAYVHPYLEIVVFVSQTIVCADISIPFLFVWTNRFTAKSMLEKLRNKRVVFVGDSIGRNQWESFLCMLASAVPNKTSIYEVNGNPITKHMGFLVFMFKDYNCTVEYYRAPFLVVQGRAPAGSPENVGMTLRVDLMDWSSSQWKGADVLIFNAGHWWNYEKTIRSRIYFQEGDEVKMNMSVGAAFRRSIETLVRWVDNEVDMKKTRVFFRSYAPVHFSGGTWKTGGQCHVETMPDFDTPAFPDDHFNTVNEVILSHANTSQMATVNLLNVTYLTLQRRDGHASIYYMGPKPAPIRRQDCSHWCLPGVPDTWNELVFAVYLKQQSLQSRSSALATQVEV</sequence>
<dbReference type="Pfam" id="PF13839">
    <property type="entry name" value="PC-Esterase"/>
    <property type="match status" value="1"/>
</dbReference>
<organism evidence="4 5">
    <name type="scientific">Carnegiea gigantea</name>
    <dbReference type="NCBI Taxonomy" id="171969"/>
    <lineage>
        <taxon>Eukaryota</taxon>
        <taxon>Viridiplantae</taxon>
        <taxon>Streptophyta</taxon>
        <taxon>Embryophyta</taxon>
        <taxon>Tracheophyta</taxon>
        <taxon>Spermatophyta</taxon>
        <taxon>Magnoliopsida</taxon>
        <taxon>eudicotyledons</taxon>
        <taxon>Gunneridae</taxon>
        <taxon>Pentapetalae</taxon>
        <taxon>Caryophyllales</taxon>
        <taxon>Cactineae</taxon>
        <taxon>Cactaceae</taxon>
        <taxon>Cactoideae</taxon>
        <taxon>Echinocereeae</taxon>
        <taxon>Carnegiea</taxon>
    </lineage>
</organism>
<dbReference type="Proteomes" id="UP001153076">
    <property type="component" value="Unassembled WGS sequence"/>
</dbReference>
<dbReference type="EMBL" id="JAKOGI010000001">
    <property type="protein sequence ID" value="KAJ8453248.1"/>
    <property type="molecule type" value="Genomic_DNA"/>
</dbReference>
<dbReference type="PANTHER" id="PTHR32285:SF213">
    <property type="entry name" value="PROTEIN TRICHOME BIREFRINGENCE-LIKE 11"/>
    <property type="match status" value="1"/>
</dbReference>
<accession>A0A9Q1L133</accession>
<name>A0A9Q1L133_9CARY</name>
<keyword evidence="2" id="KW-0812">Transmembrane</keyword>
<feature type="transmembrane region" description="Helical" evidence="2">
    <location>
        <begin position="45"/>
        <end position="66"/>
    </location>
</feature>
<comment type="similarity">
    <text evidence="1">Belongs to the PC-esterase family. TBL subfamily.</text>
</comment>
<dbReference type="GO" id="GO:0005794">
    <property type="term" value="C:Golgi apparatus"/>
    <property type="evidence" value="ECO:0007669"/>
    <property type="project" value="TreeGrafter"/>
</dbReference>
<dbReference type="PANTHER" id="PTHR32285">
    <property type="entry name" value="PROTEIN TRICHOME BIREFRINGENCE-LIKE 9-RELATED"/>
    <property type="match status" value="1"/>
</dbReference>
<dbReference type="GO" id="GO:0016413">
    <property type="term" value="F:O-acetyltransferase activity"/>
    <property type="evidence" value="ECO:0007669"/>
    <property type="project" value="InterPro"/>
</dbReference>
<evidence type="ECO:0000313" key="4">
    <source>
        <dbReference type="EMBL" id="KAJ8453248.1"/>
    </source>
</evidence>
<keyword evidence="2" id="KW-1133">Transmembrane helix</keyword>
<feature type="domain" description="Trichome birefringence-like C-terminal" evidence="3">
    <location>
        <begin position="69"/>
        <end position="351"/>
    </location>
</feature>
<reference evidence="4" key="1">
    <citation type="submission" date="2022-04" db="EMBL/GenBank/DDBJ databases">
        <title>Carnegiea gigantea Genome sequencing and assembly v2.</title>
        <authorList>
            <person name="Copetti D."/>
            <person name="Sanderson M.J."/>
            <person name="Burquez A."/>
            <person name="Wojciechowski M.F."/>
        </authorList>
    </citation>
    <scope>NUCLEOTIDE SEQUENCE</scope>
    <source>
        <strain evidence="4">SGP5-SGP5p</strain>
        <tissue evidence="4">Aerial part</tissue>
    </source>
</reference>
<keyword evidence="2" id="KW-0472">Membrane</keyword>
<keyword evidence="5" id="KW-1185">Reference proteome</keyword>
<evidence type="ECO:0000256" key="2">
    <source>
        <dbReference type="SAM" id="Phobius"/>
    </source>
</evidence>
<proteinExistence type="inferred from homology"/>
<dbReference type="OrthoDB" id="630188at2759"/>
<feature type="transmembrane region" description="Helical" evidence="2">
    <location>
        <begin position="12"/>
        <end position="33"/>
    </location>
</feature>
<dbReference type="InterPro" id="IPR026057">
    <property type="entry name" value="TBL_C"/>
</dbReference>
<gene>
    <name evidence="4" type="ORF">Cgig2_008132</name>
</gene>
<protein>
    <recommendedName>
        <fullName evidence="3">Trichome birefringence-like C-terminal domain-containing protein</fullName>
    </recommendedName>
</protein>